<keyword evidence="2" id="KW-1185">Reference proteome</keyword>
<dbReference type="KEGG" id="omr:OXIME_000525"/>
<dbReference type="Proteomes" id="UP001451606">
    <property type="component" value="Chromosome"/>
</dbReference>
<name>A0AAX4NET3_9ARCH</name>
<dbReference type="GeneID" id="95967252"/>
<proteinExistence type="predicted"/>
<dbReference type="InterPro" id="IPR036451">
    <property type="entry name" value="CblAdoTrfase-like_sf"/>
</dbReference>
<protein>
    <submittedName>
        <fullName evidence="1">DUF1940 domain-containing protein</fullName>
    </submittedName>
</protein>
<organism evidence="1 2">
    <name type="scientific">Oxyplasma meridianum</name>
    <dbReference type="NCBI Taxonomy" id="3073602"/>
    <lineage>
        <taxon>Archaea</taxon>
        <taxon>Methanobacteriati</taxon>
        <taxon>Thermoplasmatota</taxon>
        <taxon>Thermoplasmata</taxon>
        <taxon>Thermoplasmatales</taxon>
        <taxon>Thermoplasmataceae</taxon>
        <taxon>Oxyplasma</taxon>
    </lineage>
</organism>
<sequence length="159" mass="18410">MESDEEENPEMAYCEIIDTEIPRDHPYFMYDAEIKLAEAEMGLSIGEGVRLQATRELLDMLDTLYNLIKDPDSKLPDVQRKALNHADEVWLDLKEKMSQGDKRSAHLLSSHAHITLAISYLITMRKDEKFSKFIPDYLIKYLGKLSTFVYREAIGHVML</sequence>
<dbReference type="Gene3D" id="1.20.1200.10">
    <property type="entry name" value="Cobalamin adenosyltransferase-like"/>
    <property type="match status" value="1"/>
</dbReference>
<dbReference type="InterPro" id="IPR015238">
    <property type="entry name" value="DUF1940"/>
</dbReference>
<gene>
    <name evidence="1" type="ORF">OXIME_000525</name>
</gene>
<accession>A0AAX4NET3</accession>
<reference evidence="1 2" key="1">
    <citation type="submission" date="2023-09" db="EMBL/GenBank/DDBJ databases">
        <authorList>
            <person name="Golyshina O.V."/>
            <person name="Lunev E.A."/>
            <person name="Bargiela R."/>
            <person name="Gaines M.C."/>
            <person name="Daum B."/>
            <person name="Bale N.J."/>
            <person name="Koenen M."/>
            <person name="Sinninghe Damst J.S."/>
            <person name="Yakimov M."/>
            <person name="Golyshin P.N."/>
        </authorList>
    </citation>
    <scope>NUCLEOTIDE SEQUENCE [LARGE SCALE GENOMIC DNA]</scope>
    <source>
        <strain evidence="1 2">M1</strain>
    </source>
</reference>
<evidence type="ECO:0000313" key="2">
    <source>
        <dbReference type="Proteomes" id="UP001451606"/>
    </source>
</evidence>
<dbReference type="RefSeq" id="WP_393971935.1">
    <property type="nucleotide sequence ID" value="NZ_CP133772.1"/>
</dbReference>
<dbReference type="AlphaFoldDB" id="A0AAX4NET3"/>
<dbReference type="Pfam" id="PF09155">
    <property type="entry name" value="DUF1940"/>
    <property type="match status" value="1"/>
</dbReference>
<dbReference type="SUPFAM" id="SSF89028">
    <property type="entry name" value="Cobalamin adenosyltransferase-like"/>
    <property type="match status" value="1"/>
</dbReference>
<evidence type="ECO:0000313" key="1">
    <source>
        <dbReference type="EMBL" id="WYX99978.1"/>
    </source>
</evidence>
<dbReference type="EMBL" id="CP133772">
    <property type="protein sequence ID" value="WYX99978.1"/>
    <property type="molecule type" value="Genomic_DNA"/>
</dbReference>